<evidence type="ECO:0000256" key="2">
    <source>
        <dbReference type="ARBA" id="ARBA00023002"/>
    </source>
</evidence>
<dbReference type="InterPro" id="IPR050177">
    <property type="entry name" value="Lipid_A_modif_metabolic_enz"/>
</dbReference>
<dbReference type="InterPro" id="IPR002225">
    <property type="entry name" value="3Beta_OHSteriod_DH/Estase"/>
</dbReference>
<comment type="caution">
    <text evidence="6">The sequence shown here is derived from an EMBL/GenBank/DDBJ whole genome shotgun (WGS) entry which is preliminary data.</text>
</comment>
<feature type="signal peptide" evidence="4">
    <location>
        <begin position="1"/>
        <end position="18"/>
    </location>
</feature>
<evidence type="ECO:0000313" key="7">
    <source>
        <dbReference type="Proteomes" id="UP000639403"/>
    </source>
</evidence>
<evidence type="ECO:0000256" key="4">
    <source>
        <dbReference type="SAM" id="SignalP"/>
    </source>
</evidence>
<evidence type="ECO:0000259" key="5">
    <source>
        <dbReference type="Pfam" id="PF01073"/>
    </source>
</evidence>
<organism evidence="6 7">
    <name type="scientific">Rhodonia placenta</name>
    <dbReference type="NCBI Taxonomy" id="104341"/>
    <lineage>
        <taxon>Eukaryota</taxon>
        <taxon>Fungi</taxon>
        <taxon>Dikarya</taxon>
        <taxon>Basidiomycota</taxon>
        <taxon>Agaricomycotina</taxon>
        <taxon>Agaricomycetes</taxon>
        <taxon>Polyporales</taxon>
        <taxon>Adustoporiaceae</taxon>
        <taxon>Rhodonia</taxon>
    </lineage>
</organism>
<feature type="transmembrane region" description="Helical" evidence="3">
    <location>
        <begin position="73"/>
        <end position="92"/>
    </location>
</feature>
<accession>A0A8H7P858</accession>
<evidence type="ECO:0000256" key="3">
    <source>
        <dbReference type="SAM" id="Phobius"/>
    </source>
</evidence>
<keyword evidence="3" id="KW-0812">Transmembrane</keyword>
<evidence type="ECO:0000256" key="1">
    <source>
        <dbReference type="ARBA" id="ARBA00009219"/>
    </source>
</evidence>
<dbReference type="PANTHER" id="PTHR43245:SF51">
    <property type="entry name" value="SHORT CHAIN DEHYDROGENASE_REDUCTASE FAMILY 42E, MEMBER 2"/>
    <property type="match status" value="1"/>
</dbReference>
<evidence type="ECO:0000313" key="6">
    <source>
        <dbReference type="EMBL" id="KAF9819385.1"/>
    </source>
</evidence>
<dbReference type="GO" id="GO:0016616">
    <property type="term" value="F:oxidoreductase activity, acting on the CH-OH group of donors, NAD or NADP as acceptor"/>
    <property type="evidence" value="ECO:0007669"/>
    <property type="project" value="InterPro"/>
</dbReference>
<dbReference type="Gene3D" id="3.40.50.720">
    <property type="entry name" value="NAD(P)-binding Rossmann-like Domain"/>
    <property type="match status" value="1"/>
</dbReference>
<protein>
    <recommendedName>
        <fullName evidence="5">3-beta hydroxysteroid dehydrogenase/isomerase domain-containing protein</fullName>
    </recommendedName>
</protein>
<dbReference type="EMBL" id="JADOXO010000019">
    <property type="protein sequence ID" value="KAF9819385.1"/>
    <property type="molecule type" value="Genomic_DNA"/>
</dbReference>
<dbReference type="Proteomes" id="UP000639403">
    <property type="component" value="Unassembled WGS sequence"/>
</dbReference>
<feature type="chain" id="PRO_5034501453" description="3-beta hydroxysteroid dehydrogenase/isomerase domain-containing protein" evidence="4">
    <location>
        <begin position="19"/>
        <end position="525"/>
    </location>
</feature>
<feature type="domain" description="3-beta hydroxysteroid dehydrogenase/isomerase" evidence="5">
    <location>
        <begin position="74"/>
        <end position="362"/>
    </location>
</feature>
<dbReference type="GO" id="GO:0006694">
    <property type="term" value="P:steroid biosynthetic process"/>
    <property type="evidence" value="ECO:0007669"/>
    <property type="project" value="InterPro"/>
</dbReference>
<dbReference type="SUPFAM" id="SSF51735">
    <property type="entry name" value="NAD(P)-binding Rossmann-fold domains"/>
    <property type="match status" value="1"/>
</dbReference>
<keyword evidence="2" id="KW-0560">Oxidoreductase</keyword>
<reference evidence="6" key="2">
    <citation type="journal article" name="Front. Microbiol.">
        <title>Degradative Capacity of Two Strains of Rhodonia placenta: From Phenotype to Genotype.</title>
        <authorList>
            <person name="Kolle M."/>
            <person name="Horta M.A.C."/>
            <person name="Nowrousian M."/>
            <person name="Ohm R.A."/>
            <person name="Benz J.P."/>
            <person name="Pilgard A."/>
        </authorList>
    </citation>
    <scope>NUCLEOTIDE SEQUENCE</scope>
    <source>
        <strain evidence="6">FPRL280</strain>
    </source>
</reference>
<keyword evidence="3" id="KW-1133">Transmembrane helix</keyword>
<dbReference type="AlphaFoldDB" id="A0A8H7P858"/>
<keyword evidence="3" id="KW-0472">Membrane</keyword>
<proteinExistence type="inferred from homology"/>
<dbReference type="InterPro" id="IPR036291">
    <property type="entry name" value="NAD(P)-bd_dom_sf"/>
</dbReference>
<name>A0A8H7P858_9APHY</name>
<comment type="similarity">
    <text evidence="1">Belongs to the 3-beta-HSD family.</text>
</comment>
<gene>
    <name evidence="6" type="ORF">IEO21_02128</name>
</gene>
<reference evidence="6" key="1">
    <citation type="submission" date="2020-11" db="EMBL/GenBank/DDBJ databases">
        <authorList>
            <person name="Koelle M."/>
            <person name="Horta M.A.C."/>
            <person name="Nowrousian M."/>
            <person name="Ohm R.A."/>
            <person name="Benz P."/>
            <person name="Pilgard A."/>
        </authorList>
    </citation>
    <scope>NUCLEOTIDE SEQUENCE</scope>
    <source>
        <strain evidence="6">FPRL280</strain>
    </source>
</reference>
<dbReference type="PANTHER" id="PTHR43245">
    <property type="entry name" value="BIFUNCTIONAL POLYMYXIN RESISTANCE PROTEIN ARNA"/>
    <property type="match status" value="1"/>
</dbReference>
<keyword evidence="4" id="KW-0732">Signal</keyword>
<sequence length="525" mass="57344">MPSLIWVALGSLLVVVLYIRHNDSKLSRLPPEATTFSPNRWKSDAVDQTAKELANSHASLLAGNSPPKTGRRYIVTGGAGFLGGWIVLHLLARGEDPRRIRVVDIRLPIRNDLTQGAAKDVDFIQVDVTDAQAVDAAFRKPWPVPSDVSGEPEPEVTVFHTAATIRFFERHQALLQYSEQVNVKGTQNILDAARRIGVTTFIYTSSGSISVRRTRFWLWPWEKEPVHFVQPINDDDTLVPKRHDDYFSNYAVSKRTAELVVRAADKTPSGKGFIRTGCIRPGNGIYGPGGDLLVGQYLAKKTNPTWIPNILQSFIYVENCSLAHLCYEQRLLEVQAGGHNPDVGGQAFCVADAGPAPTYGEVYDALTQLTSGTTVFPRLSCTAMLGLAHLIEAYYLLRHFLLQSPLALLGRLLPALNGDIVFLQPSMFALTVVHLIFDDSRARAPPEKGGLGYNGSVTTLEGVCKVFVEHQKGDGKGWQRVIAGHKEIGHGFGLAKAEAAVEDIIEKVGNGIGVPAEKILSAASK</sequence>
<dbReference type="Pfam" id="PF01073">
    <property type="entry name" value="3Beta_HSD"/>
    <property type="match status" value="1"/>
</dbReference>